<dbReference type="Gene3D" id="3.80.10.10">
    <property type="entry name" value="Ribonuclease Inhibitor"/>
    <property type="match status" value="1"/>
</dbReference>
<organism evidence="2 3">
    <name type="scientific">Anopheles farauti</name>
    <dbReference type="NCBI Taxonomy" id="69004"/>
    <lineage>
        <taxon>Eukaryota</taxon>
        <taxon>Metazoa</taxon>
        <taxon>Ecdysozoa</taxon>
        <taxon>Arthropoda</taxon>
        <taxon>Hexapoda</taxon>
        <taxon>Insecta</taxon>
        <taxon>Pterygota</taxon>
        <taxon>Neoptera</taxon>
        <taxon>Endopterygota</taxon>
        <taxon>Diptera</taxon>
        <taxon>Nematocera</taxon>
        <taxon>Culicoidea</taxon>
        <taxon>Culicidae</taxon>
        <taxon>Anophelinae</taxon>
        <taxon>Anopheles</taxon>
    </lineage>
</organism>
<dbReference type="Pfam" id="PF12937">
    <property type="entry name" value="F-box-like"/>
    <property type="match status" value="1"/>
</dbReference>
<dbReference type="EMBL" id="AXCN02001655">
    <property type="status" value="NOT_ANNOTATED_CDS"/>
    <property type="molecule type" value="Genomic_DNA"/>
</dbReference>
<dbReference type="VEuPathDB" id="VectorBase:AFAF006396"/>
<evidence type="ECO:0000313" key="2">
    <source>
        <dbReference type="EnsemblMetazoa" id="AFAF006396-PA"/>
    </source>
</evidence>
<dbReference type="EnsemblMetazoa" id="AFAF006396-RA">
    <property type="protein sequence ID" value="AFAF006396-PA"/>
    <property type="gene ID" value="AFAF006396"/>
</dbReference>
<dbReference type="Proteomes" id="UP000075886">
    <property type="component" value="Unassembled WGS sequence"/>
</dbReference>
<keyword evidence="3" id="KW-1185">Reference proteome</keyword>
<evidence type="ECO:0000313" key="3">
    <source>
        <dbReference type="Proteomes" id="UP000075886"/>
    </source>
</evidence>
<accession>A0A182QAN8</accession>
<evidence type="ECO:0000259" key="1">
    <source>
        <dbReference type="Pfam" id="PF12937"/>
    </source>
</evidence>
<protein>
    <recommendedName>
        <fullName evidence="1">F-box domain-containing protein</fullName>
    </recommendedName>
</protein>
<reference evidence="2" key="2">
    <citation type="submission" date="2020-05" db="UniProtKB">
        <authorList>
            <consortium name="EnsemblMetazoa"/>
        </authorList>
    </citation>
    <scope>IDENTIFICATION</scope>
    <source>
        <strain evidence="2">FAR1</strain>
    </source>
</reference>
<dbReference type="Gene3D" id="1.20.1280.50">
    <property type="match status" value="1"/>
</dbReference>
<sequence length="407" mass="46907">MIKKENNLRKLSLTIMESNVSDDETDCLSLKLPPEILHKIFGYLDSTSVKNAACTCHYWAHAFESYCSKRFMLHICQELWIPDRCISQLSVCRYAPSCPHRYSSPVPLEEIADTLKHSTRRYNAIRLDICSNDFNDQAMESILQTVFRDDWLPRLQILELGLGRRNVGLVNYTLRLSFVLPHMRQLKQLALLHTDTISDVGLFPYLEIENDSLEVLILSAVVPKVINCPKMHRLAVSSCLNIESTFGRQYALGNERHWKLRQLQELVVALPLPTDPVPKVLECRPGYSLLLYQQLTALKKLTLLNMHVSERLFQGICESCVLLERLIIKFLRLIDPDALRSLSNLSRLQQLIIYHVVSPRPISFAYVEAPLLRKIRIGPDVECNDIAYNPKRISFAAFVGIERRFFR</sequence>
<dbReference type="InterPro" id="IPR032675">
    <property type="entry name" value="LRR_dom_sf"/>
</dbReference>
<feature type="domain" description="F-box" evidence="1">
    <location>
        <begin position="31"/>
        <end position="62"/>
    </location>
</feature>
<dbReference type="InterPro" id="IPR036047">
    <property type="entry name" value="F-box-like_dom_sf"/>
</dbReference>
<proteinExistence type="predicted"/>
<dbReference type="InterPro" id="IPR001810">
    <property type="entry name" value="F-box_dom"/>
</dbReference>
<dbReference type="SUPFAM" id="SSF81383">
    <property type="entry name" value="F-box domain"/>
    <property type="match status" value="1"/>
</dbReference>
<dbReference type="SUPFAM" id="SSF52047">
    <property type="entry name" value="RNI-like"/>
    <property type="match status" value="1"/>
</dbReference>
<dbReference type="AlphaFoldDB" id="A0A182QAN8"/>
<name>A0A182QAN8_9DIPT</name>
<reference evidence="3" key="1">
    <citation type="submission" date="2014-01" db="EMBL/GenBank/DDBJ databases">
        <title>The Genome Sequence of Anopheles farauti FAR1 (V2).</title>
        <authorList>
            <consortium name="The Broad Institute Genomics Platform"/>
            <person name="Neafsey D.E."/>
            <person name="Besansky N."/>
            <person name="Howell P."/>
            <person name="Walton C."/>
            <person name="Young S.K."/>
            <person name="Zeng Q."/>
            <person name="Gargeya S."/>
            <person name="Fitzgerald M."/>
            <person name="Haas B."/>
            <person name="Abouelleil A."/>
            <person name="Allen A.W."/>
            <person name="Alvarado L."/>
            <person name="Arachchi H.M."/>
            <person name="Berlin A.M."/>
            <person name="Chapman S.B."/>
            <person name="Gainer-Dewar J."/>
            <person name="Goldberg J."/>
            <person name="Griggs A."/>
            <person name="Gujja S."/>
            <person name="Hansen M."/>
            <person name="Howarth C."/>
            <person name="Imamovic A."/>
            <person name="Ireland A."/>
            <person name="Larimer J."/>
            <person name="McCowan C."/>
            <person name="Murphy C."/>
            <person name="Pearson M."/>
            <person name="Poon T.W."/>
            <person name="Priest M."/>
            <person name="Roberts A."/>
            <person name="Saif S."/>
            <person name="Shea T."/>
            <person name="Sisk P."/>
            <person name="Sykes S."/>
            <person name="Wortman J."/>
            <person name="Nusbaum C."/>
            <person name="Birren B."/>
        </authorList>
    </citation>
    <scope>NUCLEOTIDE SEQUENCE [LARGE SCALE GENOMIC DNA]</scope>
    <source>
        <strain evidence="3">FAR1</strain>
    </source>
</reference>
<dbReference type="CDD" id="cd09917">
    <property type="entry name" value="F-box_SF"/>
    <property type="match status" value="1"/>
</dbReference>